<dbReference type="PANTHER" id="PTHR43158:SF1">
    <property type="entry name" value="ABC TRANSPORTER, ATP-BINDING PROTEIN"/>
    <property type="match status" value="1"/>
</dbReference>
<keyword evidence="1" id="KW-0547">Nucleotide-binding</keyword>
<evidence type="ECO:0000256" key="1">
    <source>
        <dbReference type="ARBA" id="ARBA00022741"/>
    </source>
</evidence>
<evidence type="ECO:0000259" key="3">
    <source>
        <dbReference type="PROSITE" id="PS50893"/>
    </source>
</evidence>
<reference evidence="5" key="1">
    <citation type="journal article" date="2019" name="Int. J. Syst. Evol. Microbiol.">
        <title>The Global Catalogue of Microorganisms (GCM) 10K type strain sequencing project: providing services to taxonomists for standard genome sequencing and annotation.</title>
        <authorList>
            <consortium name="The Broad Institute Genomics Platform"/>
            <consortium name="The Broad Institute Genome Sequencing Center for Infectious Disease"/>
            <person name="Wu L."/>
            <person name="Ma J."/>
        </authorList>
    </citation>
    <scope>NUCLEOTIDE SEQUENCE [LARGE SCALE GENOMIC DNA]</scope>
    <source>
        <strain evidence="5">JCM 13595</strain>
    </source>
</reference>
<dbReference type="EMBL" id="BAAAMN010000041">
    <property type="protein sequence ID" value="GAA2038973.1"/>
    <property type="molecule type" value="Genomic_DNA"/>
</dbReference>
<protein>
    <submittedName>
        <fullName evidence="4">ABC transporter ATP-binding protein</fullName>
    </submittedName>
</protein>
<accession>A0ABP5G2E2</accession>
<keyword evidence="5" id="KW-1185">Reference proteome</keyword>
<dbReference type="InterPro" id="IPR027417">
    <property type="entry name" value="P-loop_NTPase"/>
</dbReference>
<gene>
    <name evidence="4" type="ORF">GCM10009720_19330</name>
</gene>
<dbReference type="InterPro" id="IPR003439">
    <property type="entry name" value="ABC_transporter-like_ATP-bd"/>
</dbReference>
<feature type="domain" description="ABC transporter" evidence="3">
    <location>
        <begin position="2"/>
        <end position="224"/>
    </location>
</feature>
<dbReference type="InterPro" id="IPR003593">
    <property type="entry name" value="AAA+_ATPase"/>
</dbReference>
<dbReference type="PROSITE" id="PS50893">
    <property type="entry name" value="ABC_TRANSPORTER_2"/>
    <property type="match status" value="1"/>
</dbReference>
<evidence type="ECO:0000313" key="5">
    <source>
        <dbReference type="Proteomes" id="UP001501461"/>
    </source>
</evidence>
<dbReference type="CDD" id="cd03230">
    <property type="entry name" value="ABC_DR_subfamily_A"/>
    <property type="match status" value="1"/>
</dbReference>
<dbReference type="Proteomes" id="UP001501461">
    <property type="component" value="Unassembled WGS sequence"/>
</dbReference>
<keyword evidence="2 4" id="KW-0067">ATP-binding</keyword>
<evidence type="ECO:0000256" key="2">
    <source>
        <dbReference type="ARBA" id="ARBA00022840"/>
    </source>
</evidence>
<proteinExistence type="predicted"/>
<organism evidence="4 5">
    <name type="scientific">Yaniella flava</name>
    <dbReference type="NCBI Taxonomy" id="287930"/>
    <lineage>
        <taxon>Bacteria</taxon>
        <taxon>Bacillati</taxon>
        <taxon>Actinomycetota</taxon>
        <taxon>Actinomycetes</taxon>
        <taxon>Micrococcales</taxon>
        <taxon>Micrococcaceae</taxon>
        <taxon>Yaniella</taxon>
    </lineage>
</organism>
<comment type="caution">
    <text evidence="4">The sequence shown here is derived from an EMBL/GenBank/DDBJ whole genome shotgun (WGS) entry which is preliminary data.</text>
</comment>
<dbReference type="GO" id="GO:0005524">
    <property type="term" value="F:ATP binding"/>
    <property type="evidence" value="ECO:0007669"/>
    <property type="project" value="UniProtKB-KW"/>
</dbReference>
<dbReference type="Pfam" id="PF00005">
    <property type="entry name" value="ABC_tran"/>
    <property type="match status" value="1"/>
</dbReference>
<dbReference type="RefSeq" id="WP_343958041.1">
    <property type="nucleotide sequence ID" value="NZ_BAAAMN010000041.1"/>
</dbReference>
<dbReference type="Gene3D" id="3.40.50.300">
    <property type="entry name" value="P-loop containing nucleotide triphosphate hydrolases"/>
    <property type="match status" value="1"/>
</dbReference>
<dbReference type="PANTHER" id="PTHR43158">
    <property type="entry name" value="SKFA PEPTIDE EXPORT ATP-BINDING PROTEIN SKFE"/>
    <property type="match status" value="1"/>
</dbReference>
<evidence type="ECO:0000313" key="4">
    <source>
        <dbReference type="EMBL" id="GAA2038973.1"/>
    </source>
</evidence>
<dbReference type="SMART" id="SM00382">
    <property type="entry name" value="AAA"/>
    <property type="match status" value="1"/>
</dbReference>
<dbReference type="SUPFAM" id="SSF52540">
    <property type="entry name" value="P-loop containing nucleoside triphosphate hydrolases"/>
    <property type="match status" value="1"/>
</dbReference>
<name>A0ABP5G2E2_9MICC</name>
<sequence length="229" mass="25414">MINIQHLTKRFGHITALDDVSLQLEGNRIVGLLGENGCGKTTLMNILAGMNQPSDGHVEIAGHAPGEYTKSIVSYLPDTSNLPPRAHVKSLIQYFDDFFTDFKPETCRNLLEQFGISVDARLNEMSKGQREKVYVALTMSREASVYLLDEPISGVDPAARDHTLKAILSAVRPDAVMIIATHLVADIEFILDDAIFMRHGKVLRTGAVEDLRAESHQSLNEYFKEVYAS</sequence>